<evidence type="ECO:0000313" key="2">
    <source>
        <dbReference type="EMBL" id="CUI02034.1"/>
    </source>
</evidence>
<evidence type="ECO:0000313" key="3">
    <source>
        <dbReference type="Proteomes" id="UP000051326"/>
    </source>
</evidence>
<dbReference type="PANTHER" id="PTHR43329">
    <property type="entry name" value="EPOXIDE HYDROLASE"/>
    <property type="match status" value="1"/>
</dbReference>
<accession>A0A0N7M5C3</accession>
<dbReference type="PRINTS" id="PR00111">
    <property type="entry name" value="ABHYDROLASE"/>
</dbReference>
<dbReference type="Gene3D" id="3.40.50.1820">
    <property type="entry name" value="alpha/beta hydrolase"/>
    <property type="match status" value="1"/>
</dbReference>
<dbReference type="EC" id="3.8.1.3" evidence="2"/>
<dbReference type="RefSeq" id="WP_058288000.1">
    <property type="nucleotide sequence ID" value="NZ_CYSR01000040.1"/>
</dbReference>
<dbReference type="STRING" id="1396826.PHA8399_04195"/>
<name>A0A0N7M5C3_9RHOB</name>
<dbReference type="Pfam" id="PF00561">
    <property type="entry name" value="Abhydrolase_1"/>
    <property type="match status" value="1"/>
</dbReference>
<dbReference type="SUPFAM" id="SSF53474">
    <property type="entry name" value="alpha/beta-Hydrolases"/>
    <property type="match status" value="1"/>
</dbReference>
<reference evidence="2 3" key="1">
    <citation type="submission" date="2015-09" db="EMBL/GenBank/DDBJ databases">
        <authorList>
            <consortium name="Swine Surveillance"/>
        </authorList>
    </citation>
    <scope>NUCLEOTIDE SEQUENCE [LARGE SCALE GENOMIC DNA]</scope>
    <source>
        <strain evidence="2 3">CECT 8399</strain>
    </source>
</reference>
<keyword evidence="2" id="KW-0378">Hydrolase</keyword>
<organism evidence="2 3">
    <name type="scientific">Leisingera aquaemixtae</name>
    <dbReference type="NCBI Taxonomy" id="1396826"/>
    <lineage>
        <taxon>Bacteria</taxon>
        <taxon>Pseudomonadati</taxon>
        <taxon>Pseudomonadota</taxon>
        <taxon>Alphaproteobacteria</taxon>
        <taxon>Rhodobacterales</taxon>
        <taxon>Roseobacteraceae</taxon>
        <taxon>Leisingera</taxon>
    </lineage>
</organism>
<proteinExistence type="predicted"/>
<dbReference type="EMBL" id="CYSR01000040">
    <property type="protein sequence ID" value="CUI02034.1"/>
    <property type="molecule type" value="Genomic_DNA"/>
</dbReference>
<protein>
    <submittedName>
        <fullName evidence="2">Haloacetate dehalogenase H-1</fullName>
        <ecNumber evidence="2">3.8.1.3</ecNumber>
    </submittedName>
</protein>
<dbReference type="InterPro" id="IPR029058">
    <property type="entry name" value="AB_hydrolase_fold"/>
</dbReference>
<gene>
    <name evidence="2" type="primary">dehH1</name>
    <name evidence="2" type="ORF">PHA8399_04195</name>
</gene>
<sequence>MPASPQSGTLQVNGQQIAYTLRGDGPPLLLLHGFPQTKEMWEEAAPALARRFTVVTADLRGYGVSSKPEGVEAMSFRNMAADQLALMRSLGFPRFHLAGHDRGGRTAHRLALDAPEAVASLTVMDIIPTHLLLDQLTQKVARAYYHWFFLAQPAPLPERMIGADPQAYFESCLLGWGGASLSDFPAPALAAYRRAWADPACVHAMCNDYRAAIDVDFHHDARDLGRKVHCPALVLYGADGAMARAYDVAATWAPHLQDMTARGIPGGHFFIDSSARETAAALLEFLSPLPPL</sequence>
<dbReference type="GO" id="GO:0018785">
    <property type="term" value="F:haloacetate dehalogenase activity"/>
    <property type="evidence" value="ECO:0007669"/>
    <property type="project" value="UniProtKB-EC"/>
</dbReference>
<dbReference type="Proteomes" id="UP000051326">
    <property type="component" value="Unassembled WGS sequence"/>
</dbReference>
<dbReference type="InterPro" id="IPR000073">
    <property type="entry name" value="AB_hydrolase_1"/>
</dbReference>
<evidence type="ECO:0000259" key="1">
    <source>
        <dbReference type="Pfam" id="PF00561"/>
    </source>
</evidence>
<dbReference type="AlphaFoldDB" id="A0A0N7M5C3"/>
<feature type="domain" description="AB hydrolase-1" evidence="1">
    <location>
        <begin position="26"/>
        <end position="271"/>
    </location>
</feature>